<dbReference type="Proteomes" id="UP000748025">
    <property type="component" value="Unassembled WGS sequence"/>
</dbReference>
<name>A0A9P7N2N4_9HYPO</name>
<evidence type="ECO:0000313" key="3">
    <source>
        <dbReference type="Proteomes" id="UP000748025"/>
    </source>
</evidence>
<accession>A0A9P7N2N4</accession>
<keyword evidence="3" id="KW-1185">Reference proteome</keyword>
<dbReference type="OrthoDB" id="4526486at2759"/>
<reference evidence="2" key="1">
    <citation type="journal article" date="2020" name="bioRxiv">
        <title>Whole genome comparisons of ergot fungi reveals the divergence and evolution of species within the genus Claviceps are the result of varying mechanisms driving genome evolution and host range expansion.</title>
        <authorList>
            <person name="Wyka S.A."/>
            <person name="Mondo S.J."/>
            <person name="Liu M."/>
            <person name="Dettman J."/>
            <person name="Nalam V."/>
            <person name="Broders K.D."/>
        </authorList>
    </citation>
    <scope>NUCLEOTIDE SEQUENCE</scope>
    <source>
        <strain evidence="2">CCC 602</strain>
    </source>
</reference>
<sequence>MASKHRPGLSQRSTTSPDVPARQVKTRQRQHKWDLFLDNNELDTVDHALDLHAAEKQIPVVETLMQEDSPYSEVRAS</sequence>
<protein>
    <submittedName>
        <fullName evidence="2">Uncharacterized protein</fullName>
    </submittedName>
</protein>
<organism evidence="2 3">
    <name type="scientific">Claviceps pusilla</name>
    <dbReference type="NCBI Taxonomy" id="123648"/>
    <lineage>
        <taxon>Eukaryota</taxon>
        <taxon>Fungi</taxon>
        <taxon>Dikarya</taxon>
        <taxon>Ascomycota</taxon>
        <taxon>Pezizomycotina</taxon>
        <taxon>Sordariomycetes</taxon>
        <taxon>Hypocreomycetidae</taxon>
        <taxon>Hypocreales</taxon>
        <taxon>Clavicipitaceae</taxon>
        <taxon>Claviceps</taxon>
    </lineage>
</organism>
<dbReference type="EMBL" id="SRPW01003681">
    <property type="protein sequence ID" value="KAG5986329.1"/>
    <property type="molecule type" value="Genomic_DNA"/>
</dbReference>
<dbReference type="AlphaFoldDB" id="A0A9P7N2N4"/>
<feature type="non-terminal residue" evidence="2">
    <location>
        <position position="77"/>
    </location>
</feature>
<comment type="caution">
    <text evidence="2">The sequence shown here is derived from an EMBL/GenBank/DDBJ whole genome shotgun (WGS) entry which is preliminary data.</text>
</comment>
<feature type="region of interest" description="Disordered" evidence="1">
    <location>
        <begin position="1"/>
        <end position="29"/>
    </location>
</feature>
<gene>
    <name evidence="2" type="ORF">E4U43_005567</name>
</gene>
<proteinExistence type="predicted"/>
<evidence type="ECO:0000256" key="1">
    <source>
        <dbReference type="SAM" id="MobiDB-lite"/>
    </source>
</evidence>
<evidence type="ECO:0000313" key="2">
    <source>
        <dbReference type="EMBL" id="KAG5986329.1"/>
    </source>
</evidence>